<proteinExistence type="predicted"/>
<feature type="chain" id="PRO_5047164889" description="Lipoprotein" evidence="1">
    <location>
        <begin position="22"/>
        <end position="357"/>
    </location>
</feature>
<dbReference type="RefSeq" id="WP_345554562.1">
    <property type="nucleotide sequence ID" value="NZ_BAAAZA010000069.1"/>
</dbReference>
<organism evidence="2 3">
    <name type="scientific">Streptomyces lannensis</name>
    <dbReference type="NCBI Taxonomy" id="766498"/>
    <lineage>
        <taxon>Bacteria</taxon>
        <taxon>Bacillati</taxon>
        <taxon>Actinomycetota</taxon>
        <taxon>Actinomycetes</taxon>
        <taxon>Kitasatosporales</taxon>
        <taxon>Streptomycetaceae</taxon>
        <taxon>Streptomyces</taxon>
    </lineage>
</organism>
<reference evidence="3" key="1">
    <citation type="journal article" date="2019" name="Int. J. Syst. Evol. Microbiol.">
        <title>The Global Catalogue of Microorganisms (GCM) 10K type strain sequencing project: providing services to taxonomists for standard genome sequencing and annotation.</title>
        <authorList>
            <consortium name="The Broad Institute Genomics Platform"/>
            <consortium name="The Broad Institute Genome Sequencing Center for Infectious Disease"/>
            <person name="Wu L."/>
            <person name="Ma J."/>
        </authorList>
    </citation>
    <scope>NUCLEOTIDE SEQUENCE [LARGE SCALE GENOMIC DNA]</scope>
    <source>
        <strain evidence="3">JCM 16578</strain>
    </source>
</reference>
<name>A0ABP7LWF0_9ACTN</name>
<keyword evidence="3" id="KW-1185">Reference proteome</keyword>
<evidence type="ECO:0000313" key="2">
    <source>
        <dbReference type="EMBL" id="GAA3907314.1"/>
    </source>
</evidence>
<dbReference type="PROSITE" id="PS51257">
    <property type="entry name" value="PROKAR_LIPOPROTEIN"/>
    <property type="match status" value="1"/>
</dbReference>
<evidence type="ECO:0008006" key="4">
    <source>
        <dbReference type="Google" id="ProtNLM"/>
    </source>
</evidence>
<feature type="signal peptide" evidence="1">
    <location>
        <begin position="1"/>
        <end position="21"/>
    </location>
</feature>
<keyword evidence="1" id="KW-0732">Signal</keyword>
<sequence length="357" mass="37539">MRARPALAILAASLMATTACGAFHEASAAQKVHDAFDHLNNSHEATIDFRLAASPSQLIALDAADPGSDHKMSKAQASEISGLGVTVALRSDKPLKDALDASNTSTGKLDPSLDMDLAVHNGAHANVLEYRSVAGKAYVKVNVMALAKLSGDTKTIDEARMMQAQANSLPRYLEPFKRLLKGGWVSIDPAQFANLSKQMGGDTKPSPKPSLNAAQRHKITDTLSKVFVKDTTIKDKGTSHGVDTIEITANARTLITDIQKQVFPVLKDVPGIGGKLPTEAPTSVPTTPAKMTIKLNADGGTLNAISIDLAQFDASKGQHLPIALTFENKAVNTTAPAGAIPFDPSALKDMMGSSLGS</sequence>
<protein>
    <recommendedName>
        <fullName evidence="4">Lipoprotein</fullName>
    </recommendedName>
</protein>
<dbReference type="Proteomes" id="UP001501563">
    <property type="component" value="Unassembled WGS sequence"/>
</dbReference>
<evidence type="ECO:0000313" key="3">
    <source>
        <dbReference type="Proteomes" id="UP001501563"/>
    </source>
</evidence>
<accession>A0ABP7LWF0</accession>
<gene>
    <name evidence="2" type="ORF">GCM10022207_90990</name>
</gene>
<comment type="caution">
    <text evidence="2">The sequence shown here is derived from an EMBL/GenBank/DDBJ whole genome shotgun (WGS) entry which is preliminary data.</text>
</comment>
<dbReference type="EMBL" id="BAAAZA010000069">
    <property type="protein sequence ID" value="GAA3907314.1"/>
    <property type="molecule type" value="Genomic_DNA"/>
</dbReference>
<evidence type="ECO:0000256" key="1">
    <source>
        <dbReference type="SAM" id="SignalP"/>
    </source>
</evidence>